<protein>
    <submittedName>
        <fullName evidence="1">Uncharacterized protein</fullName>
    </submittedName>
</protein>
<reference evidence="1" key="1">
    <citation type="submission" date="2021-02" db="EMBL/GenBank/DDBJ databases">
        <authorList>
            <person name="Nowell W R."/>
        </authorList>
    </citation>
    <scope>NUCLEOTIDE SEQUENCE</scope>
</reference>
<dbReference type="EMBL" id="CAJNOT010000165">
    <property type="protein sequence ID" value="CAF0874268.1"/>
    <property type="molecule type" value="Genomic_DNA"/>
</dbReference>
<gene>
    <name evidence="2" type="ORF">JBS370_LOCUS31664</name>
    <name evidence="1" type="ORF">ZHD862_LOCUS6045</name>
</gene>
<dbReference type="EMBL" id="CAJOBD010007942">
    <property type="protein sequence ID" value="CAF4099475.1"/>
    <property type="molecule type" value="Genomic_DNA"/>
</dbReference>
<evidence type="ECO:0000313" key="2">
    <source>
        <dbReference type="EMBL" id="CAF4099475.1"/>
    </source>
</evidence>
<proteinExistence type="predicted"/>
<dbReference type="Proteomes" id="UP000663836">
    <property type="component" value="Unassembled WGS sequence"/>
</dbReference>
<name>A0A813XZA7_9BILA</name>
<evidence type="ECO:0000313" key="3">
    <source>
        <dbReference type="Proteomes" id="UP000663864"/>
    </source>
</evidence>
<comment type="caution">
    <text evidence="1">The sequence shown here is derived from an EMBL/GenBank/DDBJ whole genome shotgun (WGS) entry which is preliminary data.</text>
</comment>
<dbReference type="Proteomes" id="UP000663864">
    <property type="component" value="Unassembled WGS sequence"/>
</dbReference>
<dbReference type="AlphaFoldDB" id="A0A813XZA7"/>
<organism evidence="1 3">
    <name type="scientific">Rotaria sordida</name>
    <dbReference type="NCBI Taxonomy" id="392033"/>
    <lineage>
        <taxon>Eukaryota</taxon>
        <taxon>Metazoa</taxon>
        <taxon>Spiralia</taxon>
        <taxon>Gnathifera</taxon>
        <taxon>Rotifera</taxon>
        <taxon>Eurotatoria</taxon>
        <taxon>Bdelloidea</taxon>
        <taxon>Philodinida</taxon>
        <taxon>Philodinidae</taxon>
        <taxon>Rotaria</taxon>
    </lineage>
</organism>
<sequence>MSNINEKSTKSKFLFIYIHDKLIQNNIECSSQARQSIILQLAKGARDVYSFKYLYKKISFEIKIAPKKNNNGLITAADEEVNLYQEIPVNLNTDIIGNENYEFKDKNKFDDLSQKFIYAIQQHIDCLGTSTLPKSNFESGDRLLSSTIDLSTKRPLYKAGQSKKFISNSLSSSINKILPGHEDPAN</sequence>
<accession>A0A813XZA7</accession>
<evidence type="ECO:0000313" key="1">
    <source>
        <dbReference type="EMBL" id="CAF0874268.1"/>
    </source>
</evidence>